<sequence length="208" mass="23256">MHTTDRDELCKPEEEEAASHAEAETGAGISGACSGTNGTASTSHLQHGRSSFSRIVCNLARDALHRLLEGTFNNWDEAAGICSTHGITAWTLCRHVESFKEYLSSYDSGSKHLVKRLLETHPFIKADPEAAAKHRKTAQNWSPIWDPRTRNAKELWYLSSVDELAEGIQMAWFCDLSQWSTQNTHNIIFPFEIHIPANSSEIHDPIGR</sequence>
<reference evidence="2 3" key="1">
    <citation type="journal article" date="2024" name="Nat. Commun.">
        <title>Phylogenomics reveals the evolutionary origins of lichenization in chlorophyte algae.</title>
        <authorList>
            <person name="Puginier C."/>
            <person name="Libourel C."/>
            <person name="Otte J."/>
            <person name="Skaloud P."/>
            <person name="Haon M."/>
            <person name="Grisel S."/>
            <person name="Petersen M."/>
            <person name="Berrin J.G."/>
            <person name="Delaux P.M."/>
            <person name="Dal Grande F."/>
            <person name="Keller J."/>
        </authorList>
    </citation>
    <scope>NUCLEOTIDE SEQUENCE [LARGE SCALE GENOMIC DNA]</scope>
    <source>
        <strain evidence="2 3">SAG 2523</strain>
    </source>
</reference>
<dbReference type="Proteomes" id="UP001485043">
    <property type="component" value="Unassembled WGS sequence"/>
</dbReference>
<accession>A0AAW1SQR6</accession>
<dbReference type="EMBL" id="JALJOV010001080">
    <property type="protein sequence ID" value="KAK9854828.1"/>
    <property type="molecule type" value="Genomic_DNA"/>
</dbReference>
<protein>
    <submittedName>
        <fullName evidence="2">Uncharacterized protein</fullName>
    </submittedName>
</protein>
<keyword evidence="3" id="KW-1185">Reference proteome</keyword>
<proteinExistence type="predicted"/>
<evidence type="ECO:0000256" key="1">
    <source>
        <dbReference type="SAM" id="MobiDB-lite"/>
    </source>
</evidence>
<feature type="compositionally biased region" description="Basic and acidic residues" evidence="1">
    <location>
        <begin position="1"/>
        <end position="23"/>
    </location>
</feature>
<evidence type="ECO:0000313" key="2">
    <source>
        <dbReference type="EMBL" id="KAK9854828.1"/>
    </source>
</evidence>
<feature type="compositionally biased region" description="Polar residues" evidence="1">
    <location>
        <begin position="33"/>
        <end position="45"/>
    </location>
</feature>
<gene>
    <name evidence="2" type="ORF">WJX84_011551</name>
</gene>
<comment type="caution">
    <text evidence="2">The sequence shown here is derived from an EMBL/GenBank/DDBJ whole genome shotgun (WGS) entry which is preliminary data.</text>
</comment>
<dbReference type="AlphaFoldDB" id="A0AAW1SQR6"/>
<organism evidence="2 3">
    <name type="scientific">Apatococcus fuscideae</name>
    <dbReference type="NCBI Taxonomy" id="2026836"/>
    <lineage>
        <taxon>Eukaryota</taxon>
        <taxon>Viridiplantae</taxon>
        <taxon>Chlorophyta</taxon>
        <taxon>core chlorophytes</taxon>
        <taxon>Trebouxiophyceae</taxon>
        <taxon>Chlorellales</taxon>
        <taxon>Chlorellaceae</taxon>
        <taxon>Apatococcus</taxon>
    </lineage>
</organism>
<name>A0AAW1SQR6_9CHLO</name>
<evidence type="ECO:0000313" key="3">
    <source>
        <dbReference type="Proteomes" id="UP001485043"/>
    </source>
</evidence>
<feature type="region of interest" description="Disordered" evidence="1">
    <location>
        <begin position="1"/>
        <end position="45"/>
    </location>
</feature>